<dbReference type="InterPro" id="IPR010982">
    <property type="entry name" value="Lambda_DNA-bd_dom_sf"/>
</dbReference>
<dbReference type="InterPro" id="IPR001387">
    <property type="entry name" value="Cro/C1-type_HTH"/>
</dbReference>
<name>A0A372L825_9BACI</name>
<dbReference type="GO" id="GO:0003677">
    <property type="term" value="F:DNA binding"/>
    <property type="evidence" value="ECO:0007669"/>
    <property type="project" value="UniProtKB-KW"/>
</dbReference>
<reference evidence="3 4" key="1">
    <citation type="submission" date="2018-08" db="EMBL/GenBank/DDBJ databases">
        <title>Bacillus chawlae sp. nov., Bacillus glennii sp. nov., and Bacillus saganii sp. nov. Isolated from the Vehicle Assembly Building at Kennedy Space Center where the Viking Spacecraft were Assembled.</title>
        <authorList>
            <person name="Seuylemezian A."/>
            <person name="Vaishampayan P."/>
        </authorList>
    </citation>
    <scope>NUCLEOTIDE SEQUENCE [LARGE SCALE GENOMIC DNA]</scope>
    <source>
        <strain evidence="3 4">V44-8</strain>
    </source>
</reference>
<evidence type="ECO:0000256" key="1">
    <source>
        <dbReference type="ARBA" id="ARBA00023125"/>
    </source>
</evidence>
<dbReference type="OrthoDB" id="2876477at2"/>
<dbReference type="EMBL" id="QVTD01000017">
    <property type="protein sequence ID" value="RFU61142.1"/>
    <property type="molecule type" value="Genomic_DNA"/>
</dbReference>
<keyword evidence="4" id="KW-1185">Reference proteome</keyword>
<dbReference type="PROSITE" id="PS50943">
    <property type="entry name" value="HTH_CROC1"/>
    <property type="match status" value="1"/>
</dbReference>
<dbReference type="Pfam" id="PF01381">
    <property type="entry name" value="HTH_3"/>
    <property type="match status" value="1"/>
</dbReference>
<dbReference type="GO" id="GO:0005829">
    <property type="term" value="C:cytosol"/>
    <property type="evidence" value="ECO:0007669"/>
    <property type="project" value="TreeGrafter"/>
</dbReference>
<evidence type="ECO:0000313" key="4">
    <source>
        <dbReference type="Proteomes" id="UP000262939"/>
    </source>
</evidence>
<keyword evidence="1" id="KW-0238">DNA-binding</keyword>
<dbReference type="InterPro" id="IPR050807">
    <property type="entry name" value="TransReg_Diox_bact_type"/>
</dbReference>
<dbReference type="PANTHER" id="PTHR46797">
    <property type="entry name" value="HTH-TYPE TRANSCRIPTIONAL REGULATOR"/>
    <property type="match status" value="1"/>
</dbReference>
<dbReference type="RefSeq" id="WP_117324176.1">
    <property type="nucleotide sequence ID" value="NZ_QVTD01000017.1"/>
</dbReference>
<gene>
    <name evidence="3" type="ORF">D0466_19375</name>
</gene>
<dbReference type="SMART" id="SM00530">
    <property type="entry name" value="HTH_XRE"/>
    <property type="match status" value="1"/>
</dbReference>
<dbReference type="PANTHER" id="PTHR46797:SF1">
    <property type="entry name" value="METHYLPHOSPHONATE SYNTHASE"/>
    <property type="match status" value="1"/>
</dbReference>
<proteinExistence type="predicted"/>
<dbReference type="SUPFAM" id="SSF47413">
    <property type="entry name" value="lambda repressor-like DNA-binding domains"/>
    <property type="match status" value="1"/>
</dbReference>
<protein>
    <submittedName>
        <fullName evidence="3">XRE family transcriptional regulator</fullName>
    </submittedName>
</protein>
<organism evidence="3 4">
    <name type="scientific">Peribacillus glennii</name>
    <dbReference type="NCBI Taxonomy" id="2303991"/>
    <lineage>
        <taxon>Bacteria</taxon>
        <taxon>Bacillati</taxon>
        <taxon>Bacillota</taxon>
        <taxon>Bacilli</taxon>
        <taxon>Bacillales</taxon>
        <taxon>Bacillaceae</taxon>
        <taxon>Peribacillus</taxon>
    </lineage>
</organism>
<evidence type="ECO:0000259" key="2">
    <source>
        <dbReference type="PROSITE" id="PS50943"/>
    </source>
</evidence>
<dbReference type="Gene3D" id="1.10.260.40">
    <property type="entry name" value="lambda repressor-like DNA-binding domains"/>
    <property type="match status" value="1"/>
</dbReference>
<sequence>MRIIGNVIMRRRKELKMTQNQLAEKLGVSSTFICKIETGSTPLSQKHLEGIEDALGMDFSNYFSAENQLLNKWKAVINMFEDHQLQPEDVKALIQFITHIKKTG</sequence>
<dbReference type="GO" id="GO:0003700">
    <property type="term" value="F:DNA-binding transcription factor activity"/>
    <property type="evidence" value="ECO:0007669"/>
    <property type="project" value="TreeGrafter"/>
</dbReference>
<feature type="domain" description="HTH cro/C1-type" evidence="2">
    <location>
        <begin position="8"/>
        <end position="62"/>
    </location>
</feature>
<dbReference type="AlphaFoldDB" id="A0A372L825"/>
<comment type="caution">
    <text evidence="3">The sequence shown here is derived from an EMBL/GenBank/DDBJ whole genome shotgun (WGS) entry which is preliminary data.</text>
</comment>
<accession>A0A372L825</accession>
<dbReference type="Proteomes" id="UP000262939">
    <property type="component" value="Unassembled WGS sequence"/>
</dbReference>
<dbReference type="CDD" id="cd00093">
    <property type="entry name" value="HTH_XRE"/>
    <property type="match status" value="1"/>
</dbReference>
<evidence type="ECO:0000313" key="3">
    <source>
        <dbReference type="EMBL" id="RFU61142.1"/>
    </source>
</evidence>